<dbReference type="EMBL" id="CAKASE010000050">
    <property type="protein sequence ID" value="CAG9563659.1"/>
    <property type="molecule type" value="Genomic_DNA"/>
</dbReference>
<comment type="cofactor">
    <cofactor evidence="1">
        <name>a divalent metal cation</name>
        <dbReference type="ChEBI" id="CHEBI:60240"/>
    </cofactor>
</comment>
<evidence type="ECO:0000313" key="9">
    <source>
        <dbReference type="EMBL" id="CAG9563659.1"/>
    </source>
</evidence>
<evidence type="ECO:0000256" key="4">
    <source>
        <dbReference type="ARBA" id="ARBA00022722"/>
    </source>
</evidence>
<dbReference type="EMBL" id="CAKASE010000050">
    <property type="protein sequence ID" value="CAG9563663.1"/>
    <property type="molecule type" value="Genomic_DNA"/>
</dbReference>
<evidence type="ECO:0000256" key="1">
    <source>
        <dbReference type="ARBA" id="ARBA00001968"/>
    </source>
</evidence>
<evidence type="ECO:0000256" key="2">
    <source>
        <dbReference type="ARBA" id="ARBA00004123"/>
    </source>
</evidence>
<dbReference type="Proteomes" id="UP000789524">
    <property type="component" value="Unassembled WGS sequence"/>
</dbReference>
<dbReference type="GO" id="GO:0004518">
    <property type="term" value="F:nuclease activity"/>
    <property type="evidence" value="ECO:0007669"/>
    <property type="project" value="UniProtKB-KW"/>
</dbReference>
<feature type="domain" description="DDE Tnp4" evidence="8">
    <location>
        <begin position="169"/>
        <end position="251"/>
    </location>
</feature>
<keyword evidence="7" id="KW-0539">Nucleus</keyword>
<keyword evidence="11" id="KW-1185">Reference proteome</keyword>
<dbReference type="GO" id="GO:0016787">
    <property type="term" value="F:hydrolase activity"/>
    <property type="evidence" value="ECO:0007669"/>
    <property type="project" value="UniProtKB-KW"/>
</dbReference>
<evidence type="ECO:0000313" key="11">
    <source>
        <dbReference type="Proteomes" id="UP000789524"/>
    </source>
</evidence>
<evidence type="ECO:0000256" key="7">
    <source>
        <dbReference type="ARBA" id="ARBA00023242"/>
    </source>
</evidence>
<reference evidence="10" key="1">
    <citation type="submission" date="2021-09" db="EMBL/GenBank/DDBJ databases">
        <authorList>
            <person name="Martin H S."/>
        </authorList>
    </citation>
    <scope>NUCLEOTIDE SEQUENCE</scope>
</reference>
<dbReference type="InterPro" id="IPR027806">
    <property type="entry name" value="HARBI1_dom"/>
</dbReference>
<dbReference type="AlphaFoldDB" id="A0A8J2VYM6"/>
<accession>A0A8J2VYM6</accession>
<dbReference type="GO" id="GO:0005634">
    <property type="term" value="C:nucleus"/>
    <property type="evidence" value="ECO:0007669"/>
    <property type="project" value="UniProtKB-SubCell"/>
</dbReference>
<comment type="caution">
    <text evidence="10">The sequence shown here is derived from an EMBL/GenBank/DDBJ whole genome shotgun (WGS) entry which is preliminary data.</text>
</comment>
<organism evidence="10 11">
    <name type="scientific">Danaus chrysippus</name>
    <name type="common">African queen</name>
    <dbReference type="NCBI Taxonomy" id="151541"/>
    <lineage>
        <taxon>Eukaryota</taxon>
        <taxon>Metazoa</taxon>
        <taxon>Ecdysozoa</taxon>
        <taxon>Arthropoda</taxon>
        <taxon>Hexapoda</taxon>
        <taxon>Insecta</taxon>
        <taxon>Pterygota</taxon>
        <taxon>Neoptera</taxon>
        <taxon>Endopterygota</taxon>
        <taxon>Lepidoptera</taxon>
        <taxon>Glossata</taxon>
        <taxon>Ditrysia</taxon>
        <taxon>Papilionoidea</taxon>
        <taxon>Nymphalidae</taxon>
        <taxon>Danainae</taxon>
        <taxon>Danaini</taxon>
        <taxon>Danaina</taxon>
        <taxon>Danaus</taxon>
        <taxon>Anosia</taxon>
    </lineage>
</organism>
<comment type="similarity">
    <text evidence="3">Belongs to the HARBI1 family.</text>
</comment>
<dbReference type="GO" id="GO:0046872">
    <property type="term" value="F:metal ion binding"/>
    <property type="evidence" value="ECO:0007669"/>
    <property type="project" value="UniProtKB-KW"/>
</dbReference>
<name>A0A8J2VYM6_9NEOP</name>
<sequence>MDFGDIIVLETEAARRVRDERRIHRRNLEIEILAAVRFYAVGSYQRFVGQDYNIVLAQRTVSKVVKEVSYAIVHRLLNVYIKFPSTAEERRAVASGFQAAHGLPDCLGCIDCTHIAIVTPHNNDANDPPIGYKNRKGNYSINTQFGQLTTNTFLTKDEMMRLVDGRIGKYYLIGDSGYSKQSYMLTPIVPSPPEGSTEYRYNVKISRIRNCVERTNGIIKAIFRCLRKDRVLHYQPQAAALIILSCCTIYNMMHQYRYPLPEPETSTEELTDHTIPTHTATSSSAALRRQQDIIMLIN</sequence>
<protein>
    <submittedName>
        <fullName evidence="10">(African queen) hypothetical protein</fullName>
    </submittedName>
</protein>
<evidence type="ECO:0000259" key="8">
    <source>
        <dbReference type="Pfam" id="PF13359"/>
    </source>
</evidence>
<evidence type="ECO:0000313" key="10">
    <source>
        <dbReference type="EMBL" id="CAG9563663.1"/>
    </source>
</evidence>
<dbReference type="PANTHER" id="PTHR22930">
    <property type="match status" value="1"/>
</dbReference>
<dbReference type="OrthoDB" id="6509413at2759"/>
<keyword evidence="5" id="KW-0479">Metal-binding</keyword>
<comment type="subcellular location">
    <subcellularLocation>
        <location evidence="2">Nucleus</location>
    </subcellularLocation>
</comment>
<dbReference type="InterPro" id="IPR045249">
    <property type="entry name" value="HARBI1-like"/>
</dbReference>
<dbReference type="PANTHER" id="PTHR22930:SF286">
    <property type="entry name" value="NUCLEASE HARBI1"/>
    <property type="match status" value="1"/>
</dbReference>
<evidence type="ECO:0000256" key="3">
    <source>
        <dbReference type="ARBA" id="ARBA00006958"/>
    </source>
</evidence>
<dbReference type="Pfam" id="PF13359">
    <property type="entry name" value="DDE_Tnp_4"/>
    <property type="match status" value="1"/>
</dbReference>
<gene>
    <name evidence="9" type="ORF">DCHRY22_LOCUS4768</name>
    <name evidence="10" type="ORF">DCHRY22_LOCUS4772</name>
</gene>
<evidence type="ECO:0000256" key="5">
    <source>
        <dbReference type="ARBA" id="ARBA00022723"/>
    </source>
</evidence>
<proteinExistence type="inferred from homology"/>
<keyword evidence="4" id="KW-0540">Nuclease</keyword>
<keyword evidence="6" id="KW-0378">Hydrolase</keyword>
<evidence type="ECO:0000256" key="6">
    <source>
        <dbReference type="ARBA" id="ARBA00022801"/>
    </source>
</evidence>